<evidence type="ECO:0000313" key="1">
    <source>
        <dbReference type="EMBL" id="SPC99372.1"/>
    </source>
</evidence>
<accession>A0A2N9GIE4</accession>
<proteinExistence type="predicted"/>
<organism evidence="1">
    <name type="scientific">Fagus sylvatica</name>
    <name type="common">Beechnut</name>
    <dbReference type="NCBI Taxonomy" id="28930"/>
    <lineage>
        <taxon>Eukaryota</taxon>
        <taxon>Viridiplantae</taxon>
        <taxon>Streptophyta</taxon>
        <taxon>Embryophyta</taxon>
        <taxon>Tracheophyta</taxon>
        <taxon>Spermatophyta</taxon>
        <taxon>Magnoliopsida</taxon>
        <taxon>eudicotyledons</taxon>
        <taxon>Gunneridae</taxon>
        <taxon>Pentapetalae</taxon>
        <taxon>rosids</taxon>
        <taxon>fabids</taxon>
        <taxon>Fagales</taxon>
        <taxon>Fagaceae</taxon>
        <taxon>Fagus</taxon>
    </lineage>
</organism>
<dbReference type="AlphaFoldDB" id="A0A2N9GIE4"/>
<name>A0A2N9GIE4_FAGSY</name>
<gene>
    <name evidence="1" type="ORF">FSB_LOCUS27254</name>
</gene>
<protein>
    <submittedName>
        <fullName evidence="1">Uncharacterized protein</fullName>
    </submittedName>
</protein>
<reference evidence="1" key="1">
    <citation type="submission" date="2018-02" db="EMBL/GenBank/DDBJ databases">
        <authorList>
            <person name="Cohen D.B."/>
            <person name="Kent A.D."/>
        </authorList>
    </citation>
    <scope>NUCLEOTIDE SEQUENCE</scope>
</reference>
<sequence length="48" mass="5257">MLPTSLRARCARAVRIGGWCHGGSIAVDPWRHGGVDPWVVVLSFSLLR</sequence>
<dbReference type="EMBL" id="OIVN01001968">
    <property type="protein sequence ID" value="SPC99372.1"/>
    <property type="molecule type" value="Genomic_DNA"/>
</dbReference>